<sequence>MKKILLLFFIVAYSGHAQKNDTFKLGQTTEEELKMTSYTNDPEASAVVLLDKGNTYHDESGRNLNLISDYYERIKIFKKEAFNKATVKIRIYGEEKIKDIRAVTYNLASDGAIKTDEFQSKDVFTKDLGNKWTEVSFTLPNVKEGSVIEYRYSLHSPYKQNLNDWVFQSDIPKIQSRYTAAILANWKYNVRIKGFLTLDEDKPSIVNQCVSIPGLGGGNCVKFSYAMYNIPAFQKEEYMTSERNFISRLIFDLISFTSQEYKENANSYSQSTTRTKVKKYTSTWKDADKELKDRFLNNQTSKKGFFKRQLPAEILNEADPMKKAKKAYKYTQQHFNWDGSYFSGQEMNVKKGFEEKTGGVDVINMSLYNTLQALNIESYPVVLATRQKGIPTDLFPVINDFNYIIVKAVINGKNYFLDATDKFLAFGQVHFRCLNGKVRVLDFKKGSYWEGIRMNQASSVGTKLNLKLNEENAFEGKMIVTQRGYKASDKREELTTMSKEQYLEKVESQNPYLEIKDHKVLNKGQLDKELVEEFDVEFFDDSETYQNIRINPFFDERITQNPLKLKERKYPVDFGIPSRYTYNLSLEIPEKYTVKKIPEDIRFVLPNQGGVFMMKAQQKENKVNIFMRYMFNKRVYSSEEYQSLKEFFNKLIQAQNSYIEITTKS</sequence>
<organism evidence="2 3">
    <name type="scientific">Pseudotenacibaculum haliotis</name>
    <dbReference type="NCBI Taxonomy" id="1862138"/>
    <lineage>
        <taxon>Bacteria</taxon>
        <taxon>Pseudomonadati</taxon>
        <taxon>Bacteroidota</taxon>
        <taxon>Flavobacteriia</taxon>
        <taxon>Flavobacteriales</taxon>
        <taxon>Flavobacteriaceae</taxon>
        <taxon>Pseudotenacibaculum</taxon>
    </lineage>
</organism>
<protein>
    <recommendedName>
        <fullName evidence="4">DUF3857 domain-containing protein</fullName>
    </recommendedName>
</protein>
<evidence type="ECO:0000313" key="2">
    <source>
        <dbReference type="EMBL" id="MFD2568702.1"/>
    </source>
</evidence>
<evidence type="ECO:0000256" key="1">
    <source>
        <dbReference type="SAM" id="SignalP"/>
    </source>
</evidence>
<dbReference type="Gene3D" id="3.10.620.30">
    <property type="match status" value="1"/>
</dbReference>
<dbReference type="Proteomes" id="UP001597508">
    <property type="component" value="Unassembled WGS sequence"/>
</dbReference>
<dbReference type="Gene3D" id="2.60.120.1130">
    <property type="match status" value="1"/>
</dbReference>
<evidence type="ECO:0000313" key="3">
    <source>
        <dbReference type="Proteomes" id="UP001597508"/>
    </source>
</evidence>
<dbReference type="EMBL" id="JBHULH010000012">
    <property type="protein sequence ID" value="MFD2568702.1"/>
    <property type="molecule type" value="Genomic_DNA"/>
</dbReference>
<accession>A0ABW5LZE1</accession>
<gene>
    <name evidence="2" type="ORF">ACFSRZ_15105</name>
</gene>
<proteinExistence type="predicted"/>
<feature type="chain" id="PRO_5045812187" description="DUF3857 domain-containing protein" evidence="1">
    <location>
        <begin position="20"/>
        <end position="665"/>
    </location>
</feature>
<dbReference type="Gene3D" id="2.60.40.3140">
    <property type="match status" value="1"/>
</dbReference>
<evidence type="ECO:0008006" key="4">
    <source>
        <dbReference type="Google" id="ProtNLM"/>
    </source>
</evidence>
<feature type="signal peptide" evidence="1">
    <location>
        <begin position="1"/>
        <end position="19"/>
    </location>
</feature>
<dbReference type="RefSeq" id="WP_379667409.1">
    <property type="nucleotide sequence ID" value="NZ_JBHULH010000012.1"/>
</dbReference>
<reference evidence="3" key="1">
    <citation type="journal article" date="2019" name="Int. J. Syst. Evol. Microbiol.">
        <title>The Global Catalogue of Microorganisms (GCM) 10K type strain sequencing project: providing services to taxonomists for standard genome sequencing and annotation.</title>
        <authorList>
            <consortium name="The Broad Institute Genomics Platform"/>
            <consortium name="The Broad Institute Genome Sequencing Center for Infectious Disease"/>
            <person name="Wu L."/>
            <person name="Ma J."/>
        </authorList>
    </citation>
    <scope>NUCLEOTIDE SEQUENCE [LARGE SCALE GENOMIC DNA]</scope>
    <source>
        <strain evidence="3">KCTC 52127</strain>
    </source>
</reference>
<keyword evidence="3" id="KW-1185">Reference proteome</keyword>
<comment type="caution">
    <text evidence="2">The sequence shown here is derived from an EMBL/GenBank/DDBJ whole genome shotgun (WGS) entry which is preliminary data.</text>
</comment>
<keyword evidence="1" id="KW-0732">Signal</keyword>
<name>A0ABW5LZE1_9FLAO</name>